<dbReference type="KEGG" id="rlc:K227x_48510"/>
<evidence type="ECO:0000259" key="2">
    <source>
        <dbReference type="Pfam" id="PF09423"/>
    </source>
</evidence>
<evidence type="ECO:0000313" key="5">
    <source>
        <dbReference type="Proteomes" id="UP000318538"/>
    </source>
</evidence>
<dbReference type="SUPFAM" id="SSF56300">
    <property type="entry name" value="Metallo-dependent phosphatases"/>
    <property type="match status" value="1"/>
</dbReference>
<proteinExistence type="predicted"/>
<protein>
    <submittedName>
        <fullName evidence="4">PhoD-like phosphatase</fullName>
    </submittedName>
</protein>
<dbReference type="InterPro" id="IPR052900">
    <property type="entry name" value="Phospholipid_Metab_Enz"/>
</dbReference>
<evidence type="ECO:0000313" key="4">
    <source>
        <dbReference type="EMBL" id="QDT06441.1"/>
    </source>
</evidence>
<feature type="domain" description="Phospholipase D N-terminal" evidence="3">
    <location>
        <begin position="29"/>
        <end position="127"/>
    </location>
</feature>
<feature type="signal peptide" evidence="1">
    <location>
        <begin position="1"/>
        <end position="21"/>
    </location>
</feature>
<sequence precursor="true">MHKLIWTTVFALSVAAGPTSAADDVFLGQGMMVGEVTTDSALIQTRLTVSDHLDGDGDLAGAGGVALVEYADNPAFDNATESKTATTTADHDFIARWQVDGLRPGTKYHYRIRFGITSPSQIGPTGTFHTLAGQTSDAMVRFVVGSCMNYCKFMYGKPAKASGPITATDEDKQLGYRSFAAMPSFAPEFFVGTGDIVYYDNPVRNAKSRSQMRKCWHEQFRFPRMIDFLAQTPAYWSKDDHDFRFDDADRRDRQRNPSPSKGIRIFREQMPIVAQADETTATYRTHRISRHLQLWFTEGRDYRSLNEMEDGPEKTLWGTEQREWLMRTLAESDATWKILVTPTPMVGPDDKRKTDNHTNLGGFRHEADAFFQWIQQNQISGFLTICGDRHWQYHSIHPSGIEEFACGALNDENSRRGVSPGAKNGTDPQGLIRQPFTYDEPSGGFLAIEADKHLKIQFVNDHGEVLHSVIKQAKEPKPVVGFTKIPR</sequence>
<dbReference type="EMBL" id="CP036525">
    <property type="protein sequence ID" value="QDT06441.1"/>
    <property type="molecule type" value="Genomic_DNA"/>
</dbReference>
<dbReference type="Pfam" id="PF16655">
    <property type="entry name" value="PhoD_N"/>
    <property type="match status" value="1"/>
</dbReference>
<gene>
    <name evidence="4" type="ORF">K227x_48510</name>
</gene>
<dbReference type="RefSeq" id="WP_246146047.1">
    <property type="nucleotide sequence ID" value="NZ_CP036525.1"/>
</dbReference>
<dbReference type="PANTHER" id="PTHR43606">
    <property type="entry name" value="PHOSPHATASE, PUTATIVE (AFU_ORTHOLOGUE AFUA_6G08710)-RELATED"/>
    <property type="match status" value="1"/>
</dbReference>
<organism evidence="4 5">
    <name type="scientific">Rubripirellula lacrimiformis</name>
    <dbReference type="NCBI Taxonomy" id="1930273"/>
    <lineage>
        <taxon>Bacteria</taxon>
        <taxon>Pseudomonadati</taxon>
        <taxon>Planctomycetota</taxon>
        <taxon>Planctomycetia</taxon>
        <taxon>Pirellulales</taxon>
        <taxon>Pirellulaceae</taxon>
        <taxon>Rubripirellula</taxon>
    </lineage>
</organism>
<name>A0A517NH27_9BACT</name>
<dbReference type="Proteomes" id="UP000318538">
    <property type="component" value="Chromosome"/>
</dbReference>
<evidence type="ECO:0000259" key="3">
    <source>
        <dbReference type="Pfam" id="PF16655"/>
    </source>
</evidence>
<dbReference type="InterPro" id="IPR032093">
    <property type="entry name" value="PhoD_N"/>
</dbReference>
<dbReference type="Pfam" id="PF09423">
    <property type="entry name" value="PhoD"/>
    <property type="match status" value="1"/>
</dbReference>
<dbReference type="AlphaFoldDB" id="A0A517NH27"/>
<dbReference type="InterPro" id="IPR018946">
    <property type="entry name" value="PhoD-like_MPP"/>
</dbReference>
<feature type="domain" description="PhoD-like phosphatase metallophosphatase" evidence="2">
    <location>
        <begin position="173"/>
        <end position="435"/>
    </location>
</feature>
<evidence type="ECO:0000256" key="1">
    <source>
        <dbReference type="SAM" id="SignalP"/>
    </source>
</evidence>
<dbReference type="InterPro" id="IPR038607">
    <property type="entry name" value="PhoD-like_sf"/>
</dbReference>
<keyword evidence="1" id="KW-0732">Signal</keyword>
<accession>A0A517NH27</accession>
<reference evidence="4 5" key="1">
    <citation type="submission" date="2019-02" db="EMBL/GenBank/DDBJ databases">
        <title>Deep-cultivation of Planctomycetes and their phenomic and genomic characterization uncovers novel biology.</title>
        <authorList>
            <person name="Wiegand S."/>
            <person name="Jogler M."/>
            <person name="Boedeker C."/>
            <person name="Pinto D."/>
            <person name="Vollmers J."/>
            <person name="Rivas-Marin E."/>
            <person name="Kohn T."/>
            <person name="Peeters S.H."/>
            <person name="Heuer A."/>
            <person name="Rast P."/>
            <person name="Oberbeckmann S."/>
            <person name="Bunk B."/>
            <person name="Jeske O."/>
            <person name="Meyerdierks A."/>
            <person name="Storesund J.E."/>
            <person name="Kallscheuer N."/>
            <person name="Luecker S."/>
            <person name="Lage O.M."/>
            <person name="Pohl T."/>
            <person name="Merkel B.J."/>
            <person name="Hornburger P."/>
            <person name="Mueller R.-W."/>
            <person name="Bruemmer F."/>
            <person name="Labrenz M."/>
            <person name="Spormann A.M."/>
            <person name="Op den Camp H."/>
            <person name="Overmann J."/>
            <person name="Amann R."/>
            <person name="Jetten M.S.M."/>
            <person name="Mascher T."/>
            <person name="Medema M.H."/>
            <person name="Devos D.P."/>
            <person name="Kaster A.-K."/>
            <person name="Ovreas L."/>
            <person name="Rohde M."/>
            <person name="Galperin M.Y."/>
            <person name="Jogler C."/>
        </authorList>
    </citation>
    <scope>NUCLEOTIDE SEQUENCE [LARGE SCALE GENOMIC DNA]</scope>
    <source>
        <strain evidence="4 5">K22_7</strain>
    </source>
</reference>
<dbReference type="Gene3D" id="2.60.40.380">
    <property type="entry name" value="Purple acid phosphatase-like, N-terminal"/>
    <property type="match status" value="1"/>
</dbReference>
<dbReference type="InterPro" id="IPR029052">
    <property type="entry name" value="Metallo-depent_PP-like"/>
</dbReference>
<keyword evidence="5" id="KW-1185">Reference proteome</keyword>
<feature type="chain" id="PRO_5022170555" evidence="1">
    <location>
        <begin position="22"/>
        <end position="487"/>
    </location>
</feature>
<dbReference type="PANTHER" id="PTHR43606:SF1">
    <property type="entry name" value="PHOD-LIKE PHOSPHATASE METALLOPHOSPHATASE DOMAIN-CONTAINING PROTEIN"/>
    <property type="match status" value="1"/>
</dbReference>
<dbReference type="Gene3D" id="3.60.21.70">
    <property type="entry name" value="PhoD-like phosphatase"/>
    <property type="match status" value="1"/>
</dbReference>